<evidence type="ECO:0000313" key="9">
    <source>
        <dbReference type="EMBL" id="EGF27058.1"/>
    </source>
</evidence>
<dbReference type="FunFam" id="3.40.50.300:FF:000013">
    <property type="entry name" value="PhoH family ATPase"/>
    <property type="match status" value="1"/>
</dbReference>
<evidence type="ECO:0000256" key="6">
    <source>
        <dbReference type="ARBA" id="ARBA00039970"/>
    </source>
</evidence>
<dbReference type="PANTHER" id="PTHR30473:SF1">
    <property type="entry name" value="PHOH-LIKE PROTEIN"/>
    <property type="match status" value="1"/>
</dbReference>
<evidence type="ECO:0000259" key="8">
    <source>
        <dbReference type="Pfam" id="PF02562"/>
    </source>
</evidence>
<evidence type="ECO:0000256" key="1">
    <source>
        <dbReference type="ARBA" id="ARBA00004496"/>
    </source>
</evidence>
<reference evidence="9 10" key="1">
    <citation type="journal article" date="2013" name="Mar. Genomics">
        <title>Expression of sulfatases in Rhodopirellula baltica and the diversity of sulfatases in the genus Rhodopirellula.</title>
        <authorList>
            <person name="Wegner C.E."/>
            <person name="Richter-Heitmann T."/>
            <person name="Klindworth A."/>
            <person name="Klockow C."/>
            <person name="Richter M."/>
            <person name="Achstetter T."/>
            <person name="Glockner F.O."/>
            <person name="Harder J."/>
        </authorList>
    </citation>
    <scope>NUCLEOTIDE SEQUENCE [LARGE SCALE GENOMIC DNA]</scope>
    <source>
        <strain evidence="9 10">WH47</strain>
    </source>
</reference>
<evidence type="ECO:0000256" key="3">
    <source>
        <dbReference type="ARBA" id="ARBA00022490"/>
    </source>
</evidence>
<sequence length="382" mass="40826">MSVQSAMNEATLSTAGPNEVLTLFGPRDQHVRKLRRLFGVDITHRAGKIRVAGEETGVGAAMRTLEKLRLLCRKKGSLSIGDIETAAAEEGAKIENGRPPTPSGEAINLQNAGRKIAPRTPGQARYVEAIRQNDLTIATGPAGCGKTYLAVATAVEALRNESIKKIVLVRPAVEAGESLGFLPGDLRAKLNPYLRPLLDALGEMVDYDQARALMEQDVIEIVPLAYMRGRTLNDAFIILDEAQNTTVAQMKMFLTRMGERSKMVVSGDATQLDLPRGVRSGLHDAVYRLSSIKGIAQIRLGAADIVRHRLVQQIVAAYEADSETSDSDGSATEGSDVGLTEANSGDSEALTKSQDRPSSDSAASSSASEPITNSDSETQPSE</sequence>
<dbReference type="InterPro" id="IPR051451">
    <property type="entry name" value="PhoH2-like"/>
</dbReference>
<comment type="subcellular location">
    <subcellularLocation>
        <location evidence="1">Cytoplasm</location>
    </subcellularLocation>
</comment>
<dbReference type="SUPFAM" id="SSF52540">
    <property type="entry name" value="P-loop containing nucleoside triphosphate hydrolases"/>
    <property type="match status" value="1"/>
</dbReference>
<organism evidence="9 10">
    <name type="scientific">Rhodopirellula baltica WH47</name>
    <dbReference type="NCBI Taxonomy" id="991778"/>
    <lineage>
        <taxon>Bacteria</taxon>
        <taxon>Pseudomonadati</taxon>
        <taxon>Planctomycetota</taxon>
        <taxon>Planctomycetia</taxon>
        <taxon>Pirellulales</taxon>
        <taxon>Pirellulaceae</taxon>
        <taxon>Rhodopirellula</taxon>
    </lineage>
</organism>
<dbReference type="PANTHER" id="PTHR30473">
    <property type="entry name" value="PROTEIN PHOH"/>
    <property type="match status" value="1"/>
</dbReference>
<dbReference type="AlphaFoldDB" id="F2ATL8"/>
<dbReference type="GO" id="GO:0005829">
    <property type="term" value="C:cytosol"/>
    <property type="evidence" value="ECO:0007669"/>
    <property type="project" value="TreeGrafter"/>
</dbReference>
<dbReference type="Pfam" id="PF02562">
    <property type="entry name" value="PhoH"/>
    <property type="match status" value="1"/>
</dbReference>
<keyword evidence="4" id="KW-0547">Nucleotide-binding</keyword>
<dbReference type="InterPro" id="IPR027417">
    <property type="entry name" value="P-loop_NTPase"/>
</dbReference>
<evidence type="ECO:0000256" key="2">
    <source>
        <dbReference type="ARBA" id="ARBA00010393"/>
    </source>
</evidence>
<protein>
    <recommendedName>
        <fullName evidence="6">PhoH-like protein</fullName>
    </recommendedName>
</protein>
<gene>
    <name evidence="9" type="ORF">RBWH47_05648</name>
</gene>
<comment type="caution">
    <text evidence="9">The sequence shown here is derived from an EMBL/GenBank/DDBJ whole genome shotgun (WGS) entry which is preliminary data.</text>
</comment>
<name>F2ATL8_RHOBT</name>
<dbReference type="EMBL" id="AFAR01000167">
    <property type="protein sequence ID" value="EGF27058.1"/>
    <property type="molecule type" value="Genomic_DNA"/>
</dbReference>
<dbReference type="Proteomes" id="UP000006222">
    <property type="component" value="Unassembled WGS sequence"/>
</dbReference>
<dbReference type="PATRIC" id="fig|991778.3.peg.3258"/>
<dbReference type="GO" id="GO:0005524">
    <property type="term" value="F:ATP binding"/>
    <property type="evidence" value="ECO:0007669"/>
    <property type="project" value="UniProtKB-KW"/>
</dbReference>
<feature type="compositionally biased region" description="Polar residues" evidence="7">
    <location>
        <begin position="369"/>
        <end position="382"/>
    </location>
</feature>
<evidence type="ECO:0000313" key="10">
    <source>
        <dbReference type="Proteomes" id="UP000006222"/>
    </source>
</evidence>
<proteinExistence type="inferred from homology"/>
<evidence type="ECO:0000256" key="7">
    <source>
        <dbReference type="SAM" id="MobiDB-lite"/>
    </source>
</evidence>
<evidence type="ECO:0000256" key="4">
    <source>
        <dbReference type="ARBA" id="ARBA00022741"/>
    </source>
</evidence>
<keyword evidence="5" id="KW-0067">ATP-binding</keyword>
<keyword evidence="3" id="KW-0963">Cytoplasm</keyword>
<dbReference type="Gene3D" id="3.40.50.300">
    <property type="entry name" value="P-loop containing nucleotide triphosphate hydrolases"/>
    <property type="match status" value="1"/>
</dbReference>
<dbReference type="RefSeq" id="WP_007326979.1">
    <property type="nucleotide sequence ID" value="NZ_AFAR01000167.1"/>
</dbReference>
<comment type="similarity">
    <text evidence="2">Belongs to the PhoH family.</text>
</comment>
<feature type="compositionally biased region" description="Polar residues" evidence="7">
    <location>
        <begin position="341"/>
        <end position="352"/>
    </location>
</feature>
<evidence type="ECO:0000256" key="5">
    <source>
        <dbReference type="ARBA" id="ARBA00022840"/>
    </source>
</evidence>
<feature type="region of interest" description="Disordered" evidence="7">
    <location>
        <begin position="319"/>
        <end position="382"/>
    </location>
</feature>
<dbReference type="InterPro" id="IPR003714">
    <property type="entry name" value="PhoH"/>
</dbReference>
<feature type="domain" description="PhoH-like protein" evidence="8">
    <location>
        <begin position="115"/>
        <end position="319"/>
    </location>
</feature>
<accession>F2ATL8</accession>
<feature type="compositionally biased region" description="Low complexity" evidence="7">
    <location>
        <begin position="359"/>
        <end position="368"/>
    </location>
</feature>